<comment type="caution">
    <text evidence="2">The sequence shown here is derived from an EMBL/GenBank/DDBJ whole genome shotgun (WGS) entry which is preliminary data.</text>
</comment>
<feature type="region of interest" description="Disordered" evidence="1">
    <location>
        <begin position="103"/>
        <end position="125"/>
    </location>
</feature>
<reference evidence="2 3" key="1">
    <citation type="submission" date="2021-06" db="EMBL/GenBank/DDBJ databases">
        <title>Caerostris darwini draft genome.</title>
        <authorList>
            <person name="Kono N."/>
            <person name="Arakawa K."/>
        </authorList>
    </citation>
    <scope>NUCLEOTIDE SEQUENCE [LARGE SCALE GENOMIC DNA]</scope>
</reference>
<dbReference type="EMBL" id="BPLQ01000771">
    <property type="protein sequence ID" value="GIX74783.1"/>
    <property type="molecule type" value="Genomic_DNA"/>
</dbReference>
<sequence length="125" mass="13839">MRAFADGRGVEKGGCTTNSHHTTLQGYILVLPSIPLSAKIAPNLLFHCLLSSSIIEERKFPRMQTRSLWPPLPRSLKSFGKFQMARGGNGKGGKKYAKLQQPLQLPWSAKIDHRDSAPMGQTHSE</sequence>
<organism evidence="2 3">
    <name type="scientific">Caerostris darwini</name>
    <dbReference type="NCBI Taxonomy" id="1538125"/>
    <lineage>
        <taxon>Eukaryota</taxon>
        <taxon>Metazoa</taxon>
        <taxon>Ecdysozoa</taxon>
        <taxon>Arthropoda</taxon>
        <taxon>Chelicerata</taxon>
        <taxon>Arachnida</taxon>
        <taxon>Araneae</taxon>
        <taxon>Araneomorphae</taxon>
        <taxon>Entelegynae</taxon>
        <taxon>Araneoidea</taxon>
        <taxon>Araneidae</taxon>
        <taxon>Caerostris</taxon>
    </lineage>
</organism>
<protein>
    <submittedName>
        <fullName evidence="2">Uncharacterized protein</fullName>
    </submittedName>
</protein>
<gene>
    <name evidence="2" type="ORF">CDAR_73641</name>
</gene>
<dbReference type="AlphaFoldDB" id="A0AAV4MQY6"/>
<proteinExistence type="predicted"/>
<evidence type="ECO:0000313" key="3">
    <source>
        <dbReference type="Proteomes" id="UP001054837"/>
    </source>
</evidence>
<evidence type="ECO:0000313" key="2">
    <source>
        <dbReference type="EMBL" id="GIX74783.1"/>
    </source>
</evidence>
<keyword evidence="3" id="KW-1185">Reference proteome</keyword>
<evidence type="ECO:0000256" key="1">
    <source>
        <dbReference type="SAM" id="MobiDB-lite"/>
    </source>
</evidence>
<name>A0AAV4MQY6_9ARAC</name>
<dbReference type="Proteomes" id="UP001054837">
    <property type="component" value="Unassembled WGS sequence"/>
</dbReference>
<accession>A0AAV4MQY6</accession>